<evidence type="ECO:0000256" key="5">
    <source>
        <dbReference type="ARBA" id="ARBA00037226"/>
    </source>
</evidence>
<reference evidence="6" key="1">
    <citation type="submission" date="2023-01" db="EMBL/GenBank/DDBJ databases">
        <authorList>
            <person name="Van Ghelder C."/>
            <person name="Rancurel C."/>
        </authorList>
    </citation>
    <scope>NUCLEOTIDE SEQUENCE</scope>
    <source>
        <strain evidence="6">CNCM I-4278</strain>
    </source>
</reference>
<dbReference type="EMBL" id="CAOQHR010000001">
    <property type="protein sequence ID" value="CAI6257480.1"/>
    <property type="molecule type" value="Genomic_DNA"/>
</dbReference>
<name>A0A9W4XDT3_9PLEO</name>
<protein>
    <recommendedName>
        <fullName evidence="4">Large ribosomal subunit protein bL28m</fullName>
    </recommendedName>
</protein>
<keyword evidence="3" id="KW-0687">Ribonucleoprotein</keyword>
<comment type="function">
    <text evidence="5">Component of the mitochondrial ribosome (mitoribosome), a dedicated translation machinery responsible for the synthesis of mitochondrial genome-encoded proteins, including at least some of the essential transmembrane subunits of the mitochondrial respiratory chain. The mitoribosomes are attached to the mitochondrial inner membrane and translation products are cotranslationally integrated into the membrane.</text>
</comment>
<accession>A0A9W4XDT3</accession>
<dbReference type="PANTHER" id="PTHR13528">
    <property type="entry name" value="39S RIBOSOMAL PROTEIN L28, MITOCHONDRIAL"/>
    <property type="match status" value="1"/>
</dbReference>
<evidence type="ECO:0000313" key="7">
    <source>
        <dbReference type="Proteomes" id="UP001152607"/>
    </source>
</evidence>
<dbReference type="SUPFAM" id="SSF143800">
    <property type="entry name" value="L28p-like"/>
    <property type="match status" value="1"/>
</dbReference>
<dbReference type="InterPro" id="IPR037147">
    <property type="entry name" value="Ribosomal_bL28_sf"/>
</dbReference>
<evidence type="ECO:0000256" key="2">
    <source>
        <dbReference type="ARBA" id="ARBA00022980"/>
    </source>
</evidence>
<proteinExistence type="inferred from homology"/>
<comment type="caution">
    <text evidence="6">The sequence shown here is derived from an EMBL/GenBank/DDBJ whole genome shotgun (WGS) entry which is preliminary data.</text>
</comment>
<dbReference type="InterPro" id="IPR034704">
    <property type="entry name" value="Ribosomal_bL28/bL31-like_sf"/>
</dbReference>
<evidence type="ECO:0000256" key="1">
    <source>
        <dbReference type="ARBA" id="ARBA00008760"/>
    </source>
</evidence>
<comment type="similarity">
    <text evidence="1">Belongs to the bacterial ribosomal protein bL28 family.</text>
</comment>
<dbReference type="FunFam" id="2.30.170.40:FF:000003">
    <property type="entry name" value="54S ribosomal protein L24"/>
    <property type="match status" value="1"/>
</dbReference>
<organism evidence="6 7">
    <name type="scientific">Periconia digitata</name>
    <dbReference type="NCBI Taxonomy" id="1303443"/>
    <lineage>
        <taxon>Eukaryota</taxon>
        <taxon>Fungi</taxon>
        <taxon>Dikarya</taxon>
        <taxon>Ascomycota</taxon>
        <taxon>Pezizomycotina</taxon>
        <taxon>Dothideomycetes</taxon>
        <taxon>Pleosporomycetidae</taxon>
        <taxon>Pleosporales</taxon>
        <taxon>Massarineae</taxon>
        <taxon>Periconiaceae</taxon>
        <taxon>Periconia</taxon>
    </lineage>
</organism>
<keyword evidence="2" id="KW-0689">Ribosomal protein</keyword>
<dbReference type="OrthoDB" id="361870at2759"/>
<evidence type="ECO:0000256" key="3">
    <source>
        <dbReference type="ARBA" id="ARBA00023274"/>
    </source>
</evidence>
<dbReference type="GO" id="GO:0005762">
    <property type="term" value="C:mitochondrial large ribosomal subunit"/>
    <property type="evidence" value="ECO:0007669"/>
    <property type="project" value="TreeGrafter"/>
</dbReference>
<dbReference type="PANTHER" id="PTHR13528:SF2">
    <property type="entry name" value="LARGE RIBOSOMAL SUBUNIT PROTEIN BL28M"/>
    <property type="match status" value="1"/>
</dbReference>
<evidence type="ECO:0000256" key="4">
    <source>
        <dbReference type="ARBA" id="ARBA00035269"/>
    </source>
</evidence>
<gene>
    <name evidence="6" type="ORF">PDIGIT_LOCUS1213</name>
</gene>
<keyword evidence="7" id="KW-1185">Reference proteome</keyword>
<dbReference type="Proteomes" id="UP001152607">
    <property type="component" value="Unassembled WGS sequence"/>
</dbReference>
<evidence type="ECO:0000313" key="6">
    <source>
        <dbReference type="EMBL" id="CAI6257480.1"/>
    </source>
</evidence>
<dbReference type="Pfam" id="PF00830">
    <property type="entry name" value="Ribosomal_L28"/>
    <property type="match status" value="1"/>
</dbReference>
<dbReference type="GO" id="GO:0003735">
    <property type="term" value="F:structural constituent of ribosome"/>
    <property type="evidence" value="ECO:0007669"/>
    <property type="project" value="InterPro"/>
</dbReference>
<dbReference type="AlphaFoldDB" id="A0A9W4XDT3"/>
<dbReference type="Gene3D" id="2.30.170.40">
    <property type="entry name" value="Ribosomal protein L28/L24"/>
    <property type="match status" value="1"/>
</dbReference>
<sequence>MPPSCQLLSGSLPTARVAFSLSQTTQRGFSSSSTLYKNPLARRRGGDLGKHEPKYIIPQDAKIPEYPYGPNLLFKQSNKGLYGGQMIQFGNNISRKTKTTTRRFWKPNVLSKGLYSVALKKRVNLRVTSKTLRVIDNEGGLDNYLLKPSDSRIKELGPLGWALRWTLMQKPEIIERMRGEAAALGIPQEQIDQHWPTPTRSLADREASEQSVLTSIERAAGLPMRRPENEKEITEAAEKDYLMAMTAAKRYKERGLVDSLNEAVRLAFIRENTRAIHRQKNLEAAQEAKREHPGILAERRATNKAKREEWIKSLGGQDAYTKMRKEQTAQTLQQAFNAMTDETMPELERTYYTNAIEKARRATEAGSVEAYAEATVIAAMTEQAEADESSSLAWAAIADQAANPSTETRPSA</sequence>
<dbReference type="InterPro" id="IPR026569">
    <property type="entry name" value="Ribosomal_bL28"/>
</dbReference>